<evidence type="ECO:0000256" key="10">
    <source>
        <dbReference type="RuleBase" id="RU003410"/>
    </source>
</evidence>
<keyword evidence="4 9" id="KW-0547">Nucleotide-binding</keyword>
<comment type="catalytic activity">
    <reaction evidence="8 10">
        <text>a 2'-deoxyribonucleoside 5'-diphosphate + [thioredoxin]-disulfide + H2O = a ribonucleoside 5'-diphosphate + [thioredoxin]-dithiol</text>
        <dbReference type="Rhea" id="RHEA:23252"/>
        <dbReference type="Rhea" id="RHEA-COMP:10698"/>
        <dbReference type="Rhea" id="RHEA-COMP:10700"/>
        <dbReference type="ChEBI" id="CHEBI:15377"/>
        <dbReference type="ChEBI" id="CHEBI:29950"/>
        <dbReference type="ChEBI" id="CHEBI:50058"/>
        <dbReference type="ChEBI" id="CHEBI:57930"/>
        <dbReference type="ChEBI" id="CHEBI:73316"/>
        <dbReference type="EC" id="1.17.4.1"/>
    </reaction>
</comment>
<feature type="domain" description="ATP-cone" evidence="11">
    <location>
        <begin position="10"/>
        <end position="117"/>
    </location>
</feature>
<evidence type="ECO:0000256" key="9">
    <source>
        <dbReference type="PROSITE-ProRule" id="PRU00492"/>
    </source>
</evidence>
<dbReference type="RefSeq" id="WP_156848960.1">
    <property type="nucleotide sequence ID" value="NZ_CACRTN010000017.1"/>
</dbReference>
<dbReference type="InterPro" id="IPR005144">
    <property type="entry name" value="ATP-cone_dom"/>
</dbReference>
<dbReference type="AlphaFoldDB" id="A0A6N3C619"/>
<dbReference type="InterPro" id="IPR013509">
    <property type="entry name" value="RNR_lsu_N"/>
</dbReference>
<evidence type="ECO:0000256" key="8">
    <source>
        <dbReference type="ARBA" id="ARBA00047754"/>
    </source>
</evidence>
<dbReference type="SUPFAM" id="SSF51998">
    <property type="entry name" value="PFL-like glycyl radical enzymes"/>
    <property type="match status" value="1"/>
</dbReference>
<evidence type="ECO:0000256" key="7">
    <source>
        <dbReference type="ARBA" id="ARBA00023116"/>
    </source>
</evidence>
<dbReference type="PROSITE" id="PS51161">
    <property type="entry name" value="ATP_CONE"/>
    <property type="match status" value="1"/>
</dbReference>
<dbReference type="PROSITE" id="PS00089">
    <property type="entry name" value="RIBORED_LARGE"/>
    <property type="match status" value="1"/>
</dbReference>
<evidence type="ECO:0000256" key="2">
    <source>
        <dbReference type="ARBA" id="ARBA00012274"/>
    </source>
</evidence>
<comment type="function">
    <text evidence="10">Provides the precursors necessary for DNA synthesis. Catalyzes the biosynthesis of deoxyribonucleotides from the corresponding ribonucleotides.</text>
</comment>
<dbReference type="PANTHER" id="PTHR11573:SF6">
    <property type="entry name" value="RIBONUCLEOSIDE-DIPHOSPHATE REDUCTASE LARGE SUBUNIT"/>
    <property type="match status" value="1"/>
</dbReference>
<keyword evidence="5 9" id="KW-0067">ATP-binding</keyword>
<sequence length="913" mass="101860">MTETGTPDVGFIKKRDGRGERFDGAKIVEAMRRAFEDVADEQAAARGLIAGHGASAPAVSADELGALLASIEQAMDRDAVDCVEGVQDLVERALMERGHFEVAKSYILYRHERAEKRAVRVELARAVAGLGGGIACEEGLVAAGVPSAADDDAAIAPKDYLVEDLDRTLARIQRDFDDPAYDLAMLSARFRALTGAGQDADARLGALIRAAVELTSQEAPRWEMIAARLLDLSFMRHLAATRRELGIASFGELVRYLTERGLYGDYILASYSVSELEEAAAFMVSERDELFAYSGLDLLISRYVIRAHDHTPLESPQEMFLGIALHLAMNEEPTQRLAWVKRFYDMLSKLEVTMATPTLGNARKPDHQLSSCFIDTVPDSLVGIYRSIDNFAQVSKYGGGMGMYLGKVRATGGSIRGFEGVAGGVIRWIRVINDTAVAVDQLGMRQGAVAVYLDAWHRDLPEFLNLRTNNGDDRMKAHDVFPAVCYPDLFWRMAEESLDQDWHLMCPHDILQVKGYALEDFYGDEWERRYRDCVADPRISKRRILIKDLVRLILKSAVETGTPFAFMRDAVNRANPNGHEGVIYCSNLCTEIAQNTSAIEEVTREVVTEDGDTVVVTTTRPGDFVVCNLASLSLGRLPVEDDEVMGHVIETAVRALDNVIDLNFYALPYARITNHRYRSIGLGVSGYHHMLARRGISWESEDHLAFADEVFERINYHAIRASERLAEERGAYGLFEGSDWQTGAYFAKRGYCSLSGEVAEVREGAMGSERWGELAEAVARNGVRNAYLLAIAPTSSTSILSGTTPGIDPIMRKFFLEEKKGSMLPRVAPELSPRTYWYYKPAHYIEQTWSVRAAGVRQRHIDQAQSMNLYITNDYTLRQVLRLYLEAWRRGVKTIYYVRSKSLEVEECESCSA</sequence>
<dbReference type="EMBL" id="CACRTN010000017">
    <property type="protein sequence ID" value="VYU12436.1"/>
    <property type="molecule type" value="Genomic_DNA"/>
</dbReference>
<dbReference type="GO" id="GO:0005971">
    <property type="term" value="C:ribonucleoside-diphosphate reductase complex"/>
    <property type="evidence" value="ECO:0007669"/>
    <property type="project" value="TreeGrafter"/>
</dbReference>
<dbReference type="PRINTS" id="PR01183">
    <property type="entry name" value="RIBORDTASEM1"/>
</dbReference>
<keyword evidence="6 10" id="KW-0560">Oxidoreductase</keyword>
<evidence type="ECO:0000256" key="4">
    <source>
        <dbReference type="ARBA" id="ARBA00022741"/>
    </source>
</evidence>
<protein>
    <recommendedName>
        <fullName evidence="2 10">Ribonucleoside-diphosphate reductase</fullName>
        <ecNumber evidence="2 10">1.17.4.1</ecNumber>
    </recommendedName>
</protein>
<organism evidence="12">
    <name type="scientific">Collinsella intestinalis</name>
    <dbReference type="NCBI Taxonomy" id="147207"/>
    <lineage>
        <taxon>Bacteria</taxon>
        <taxon>Bacillati</taxon>
        <taxon>Actinomycetota</taxon>
        <taxon>Coriobacteriia</taxon>
        <taxon>Coriobacteriales</taxon>
        <taxon>Coriobacteriaceae</taxon>
        <taxon>Collinsella</taxon>
    </lineage>
</organism>
<name>A0A6N3C619_9ACTN</name>
<dbReference type="GO" id="GO:0005524">
    <property type="term" value="F:ATP binding"/>
    <property type="evidence" value="ECO:0007669"/>
    <property type="project" value="UniProtKB-UniRule"/>
</dbReference>
<dbReference type="InterPro" id="IPR039718">
    <property type="entry name" value="Rrm1"/>
</dbReference>
<accession>A0A6N3C619</accession>
<dbReference type="InterPro" id="IPR000788">
    <property type="entry name" value="RNR_lg_C"/>
</dbReference>
<dbReference type="Pfam" id="PF02867">
    <property type="entry name" value="Ribonuc_red_lgC"/>
    <property type="match status" value="1"/>
</dbReference>
<comment type="similarity">
    <text evidence="1 10">Belongs to the ribonucleoside diphosphate reductase large chain family.</text>
</comment>
<dbReference type="EC" id="1.17.4.1" evidence="2 10"/>
<dbReference type="PANTHER" id="PTHR11573">
    <property type="entry name" value="RIBONUCLEOSIDE-DIPHOSPHATE REDUCTASE LARGE CHAIN"/>
    <property type="match status" value="1"/>
</dbReference>
<dbReference type="InterPro" id="IPR013346">
    <property type="entry name" value="NrdE_NrdA_C"/>
</dbReference>
<dbReference type="NCBIfam" id="TIGR02506">
    <property type="entry name" value="NrdE_NrdA"/>
    <property type="match status" value="1"/>
</dbReference>
<evidence type="ECO:0000256" key="6">
    <source>
        <dbReference type="ARBA" id="ARBA00023002"/>
    </source>
</evidence>
<keyword evidence="3" id="KW-0021">Allosteric enzyme</keyword>
<dbReference type="Gene3D" id="3.20.70.20">
    <property type="match status" value="1"/>
</dbReference>
<reference evidence="12" key="1">
    <citation type="submission" date="2019-11" db="EMBL/GenBank/DDBJ databases">
        <authorList>
            <person name="Feng L."/>
        </authorList>
    </citation>
    <scope>NUCLEOTIDE SEQUENCE</scope>
    <source>
        <strain evidence="12">CintestinalisLFYP54</strain>
    </source>
</reference>
<gene>
    <name evidence="12" type="primary">nrdE2</name>
    <name evidence="12" type="ORF">CILFYP54_00821</name>
</gene>
<dbReference type="InterPro" id="IPR008926">
    <property type="entry name" value="RNR_R1-su_N"/>
</dbReference>
<proteinExistence type="inferred from homology"/>
<dbReference type="Pfam" id="PF03477">
    <property type="entry name" value="ATP-cone"/>
    <property type="match status" value="1"/>
</dbReference>
<evidence type="ECO:0000256" key="1">
    <source>
        <dbReference type="ARBA" id="ARBA00010406"/>
    </source>
</evidence>
<evidence type="ECO:0000259" key="11">
    <source>
        <dbReference type="PROSITE" id="PS51161"/>
    </source>
</evidence>
<dbReference type="UniPathway" id="UPA00326"/>
<evidence type="ECO:0000313" key="12">
    <source>
        <dbReference type="EMBL" id="VYU12436.1"/>
    </source>
</evidence>
<evidence type="ECO:0000256" key="5">
    <source>
        <dbReference type="ARBA" id="ARBA00022840"/>
    </source>
</evidence>
<keyword evidence="7 10" id="KW-0215">Deoxyribonucleotide synthesis</keyword>
<dbReference type="GO" id="GO:0004748">
    <property type="term" value="F:ribonucleoside-diphosphate reductase activity, thioredoxin disulfide as acceptor"/>
    <property type="evidence" value="ECO:0007669"/>
    <property type="project" value="UniProtKB-EC"/>
</dbReference>
<dbReference type="Pfam" id="PF00317">
    <property type="entry name" value="Ribonuc_red_lgN"/>
    <property type="match status" value="1"/>
</dbReference>
<dbReference type="GO" id="GO:0009263">
    <property type="term" value="P:deoxyribonucleotide biosynthetic process"/>
    <property type="evidence" value="ECO:0007669"/>
    <property type="project" value="UniProtKB-KW"/>
</dbReference>
<evidence type="ECO:0000256" key="3">
    <source>
        <dbReference type="ARBA" id="ARBA00022533"/>
    </source>
</evidence>
<dbReference type="SUPFAM" id="SSF48168">
    <property type="entry name" value="R1 subunit of ribonucleotide reductase, N-terminal domain"/>
    <property type="match status" value="1"/>
</dbReference>
<dbReference type="CDD" id="cd01679">
    <property type="entry name" value="RNR_I"/>
    <property type="match status" value="1"/>
</dbReference>